<dbReference type="AlphaFoldDB" id="A0A0H2XN06"/>
<reference evidence="7" key="1">
    <citation type="submission" date="2006-05" db="EMBL/GenBank/DDBJ databases">
        <title>Complete sequence of chromosome 1 of Burkholderia cenocepacia AU 1054.</title>
        <authorList>
            <consortium name="US DOE Joint Genome Institute"/>
            <person name="Copeland A."/>
            <person name="Lucas S."/>
            <person name="Lapidus A."/>
            <person name="Barry K."/>
            <person name="Detter J.C."/>
            <person name="Glavina del Rio T."/>
            <person name="Hammon N."/>
            <person name="Israni S."/>
            <person name="Dalin E."/>
            <person name="Tice H."/>
            <person name="Pitluck S."/>
            <person name="Chain P."/>
            <person name="Malfatti S."/>
            <person name="Shin M."/>
            <person name="Vergez L."/>
            <person name="Schmutz J."/>
            <person name="Larimer F."/>
            <person name="Land M."/>
            <person name="Hauser L."/>
            <person name="Kyrpides N."/>
            <person name="Lykidis A."/>
            <person name="LiPuma J.J."/>
            <person name="Konstantinidis K."/>
            <person name="Tiedje J.M."/>
            <person name="Richardson P."/>
        </authorList>
    </citation>
    <scope>NUCLEOTIDE SEQUENCE [LARGE SCALE GENOMIC DNA]</scope>
    <source>
        <strain evidence="7">AU 1054</strain>
    </source>
</reference>
<organism evidence="7">
    <name type="scientific">Burkholderia orbicola (strain AU 1054)</name>
    <dbReference type="NCBI Taxonomy" id="331271"/>
    <lineage>
        <taxon>Bacteria</taxon>
        <taxon>Pseudomonadati</taxon>
        <taxon>Pseudomonadota</taxon>
        <taxon>Betaproteobacteria</taxon>
        <taxon>Burkholderiales</taxon>
        <taxon>Burkholderiaceae</taxon>
        <taxon>Burkholderia</taxon>
        <taxon>Burkholderia cepacia complex</taxon>
        <taxon>Burkholderia orbicola</taxon>
    </lineage>
</organism>
<dbReference type="PROSITE" id="PS00670">
    <property type="entry name" value="D_2_HYDROXYACID_DH_2"/>
    <property type="match status" value="1"/>
</dbReference>
<feature type="domain" description="D-isomer specific 2-hydroxyacid dehydrogenase NAD-binding" evidence="6">
    <location>
        <begin position="136"/>
        <end position="314"/>
    </location>
</feature>
<feature type="domain" description="D-isomer specific 2-hydroxyacid dehydrogenase catalytic" evidence="5">
    <location>
        <begin position="56"/>
        <end position="344"/>
    </location>
</feature>
<evidence type="ECO:0000256" key="3">
    <source>
        <dbReference type="ARBA" id="ARBA00023027"/>
    </source>
</evidence>
<evidence type="ECO:0000256" key="2">
    <source>
        <dbReference type="ARBA" id="ARBA00023002"/>
    </source>
</evidence>
<dbReference type="CDD" id="cd12162">
    <property type="entry name" value="2-Hacid_dh_4"/>
    <property type="match status" value="1"/>
</dbReference>
<dbReference type="InterPro" id="IPR050418">
    <property type="entry name" value="D-iso_2-hydroxyacid_DH_PdxB"/>
</dbReference>
<dbReference type="EMBL" id="CP000378">
    <property type="protein sequence ID" value="ABF76118.1"/>
    <property type="molecule type" value="Genomic_DNA"/>
</dbReference>
<accession>A0A0H2XN06</accession>
<dbReference type="InterPro" id="IPR006139">
    <property type="entry name" value="D-isomer_2_OHA_DH_cat_dom"/>
</dbReference>
<keyword evidence="2 4" id="KW-0560">Oxidoreductase</keyword>
<dbReference type="SUPFAM" id="SSF51735">
    <property type="entry name" value="NAD(P)-binding Rossmann-fold domains"/>
    <property type="match status" value="1"/>
</dbReference>
<dbReference type="GO" id="GO:0051287">
    <property type="term" value="F:NAD binding"/>
    <property type="evidence" value="ECO:0007669"/>
    <property type="project" value="InterPro"/>
</dbReference>
<keyword evidence="3" id="KW-0520">NAD</keyword>
<dbReference type="InterPro" id="IPR029753">
    <property type="entry name" value="D-isomer_DH_CS"/>
</dbReference>
<evidence type="ECO:0000256" key="4">
    <source>
        <dbReference type="RuleBase" id="RU003719"/>
    </source>
</evidence>
<evidence type="ECO:0000259" key="6">
    <source>
        <dbReference type="Pfam" id="PF02826"/>
    </source>
</evidence>
<dbReference type="Gene3D" id="3.40.50.720">
    <property type="entry name" value="NAD(P)-binding Rossmann-like Domain"/>
    <property type="match status" value="2"/>
</dbReference>
<proteinExistence type="inferred from homology"/>
<dbReference type="GO" id="GO:0016616">
    <property type="term" value="F:oxidoreductase activity, acting on the CH-OH group of donors, NAD or NADP as acceptor"/>
    <property type="evidence" value="ECO:0007669"/>
    <property type="project" value="InterPro"/>
</dbReference>
<gene>
    <name evidence="7" type="ordered locus">Bcen_1211</name>
</gene>
<evidence type="ECO:0000256" key="1">
    <source>
        <dbReference type="ARBA" id="ARBA00005854"/>
    </source>
</evidence>
<comment type="similarity">
    <text evidence="1 4">Belongs to the D-isomer specific 2-hydroxyacid dehydrogenase family.</text>
</comment>
<protein>
    <submittedName>
        <fullName evidence="7">D-isomer specific 2-hydroxyacid dehydrogenase, NAD-binding protein</fullName>
    </submittedName>
</protein>
<dbReference type="InterPro" id="IPR006140">
    <property type="entry name" value="D-isomer_DH_NAD-bd"/>
</dbReference>
<dbReference type="Pfam" id="PF00389">
    <property type="entry name" value="2-Hacid_dh"/>
    <property type="match status" value="1"/>
</dbReference>
<dbReference type="SUPFAM" id="SSF52283">
    <property type="entry name" value="Formate/glycerate dehydrogenase catalytic domain-like"/>
    <property type="match status" value="1"/>
</dbReference>
<name>A0A0H2XN06_BURO1</name>
<dbReference type="InterPro" id="IPR036291">
    <property type="entry name" value="NAD(P)-bd_dom_sf"/>
</dbReference>
<sequence>MAHAPPAESKPFRAAGRLPARPAMFSVSAPAKIVFLDRATLSPQIGLKPFPFPHIVQTFDRTAAHEVAARIRDADIVVTNKVRLDAAALAAARPLRMIAIAATGTDIVDLDTCAARGIVVSNIRGYAVRTVPEHTFALIFALRRSLVAYRDAVRAGRWLDSGQFCFFDHPIRDLAGSTLGIVGDGALGRAVAAIARALDMRVLFAAHGDTSGDGHAPLDTLLRDSDVITLHCPLTPATRHLIDAHAFARMARRPLLINTARGGLVDERALVDALQSGQIAGAGFDVVTQEPLPAAHPFHAILSHPAFILTPHVAWASDEAMQALADQLVDNIAAFAGGEPRHVV</sequence>
<dbReference type="PANTHER" id="PTHR43761:SF1">
    <property type="entry name" value="D-ISOMER SPECIFIC 2-HYDROXYACID DEHYDROGENASE CATALYTIC DOMAIN-CONTAINING PROTEIN-RELATED"/>
    <property type="match status" value="1"/>
</dbReference>
<evidence type="ECO:0000259" key="5">
    <source>
        <dbReference type="Pfam" id="PF00389"/>
    </source>
</evidence>
<dbReference type="HOGENOM" id="CLU_019796_1_3_4"/>
<evidence type="ECO:0000313" key="7">
    <source>
        <dbReference type="EMBL" id="ABF76118.1"/>
    </source>
</evidence>
<dbReference type="PANTHER" id="PTHR43761">
    <property type="entry name" value="D-ISOMER SPECIFIC 2-HYDROXYACID DEHYDROGENASE FAMILY PROTEIN (AFU_ORTHOLOGUE AFUA_1G13630)"/>
    <property type="match status" value="1"/>
</dbReference>
<dbReference type="Pfam" id="PF02826">
    <property type="entry name" value="2-Hacid_dh_C"/>
    <property type="match status" value="1"/>
</dbReference>